<dbReference type="Proteomes" id="UP000317043">
    <property type="component" value="Unassembled WGS sequence"/>
</dbReference>
<evidence type="ECO:0000256" key="1">
    <source>
        <dbReference type="ARBA" id="ARBA00004141"/>
    </source>
</evidence>
<keyword evidence="2 6" id="KW-0813">Transport</keyword>
<dbReference type="GO" id="GO:0005886">
    <property type="term" value="C:plasma membrane"/>
    <property type="evidence" value="ECO:0007669"/>
    <property type="project" value="UniProtKB-SubCell"/>
</dbReference>
<organism evidence="8 9">
    <name type="scientific">Stackebrandtia endophytica</name>
    <dbReference type="NCBI Taxonomy" id="1496996"/>
    <lineage>
        <taxon>Bacteria</taxon>
        <taxon>Bacillati</taxon>
        <taxon>Actinomycetota</taxon>
        <taxon>Actinomycetes</taxon>
        <taxon>Glycomycetales</taxon>
        <taxon>Glycomycetaceae</taxon>
        <taxon>Stackebrandtia</taxon>
    </lineage>
</organism>
<feature type="transmembrane region" description="Helical" evidence="6">
    <location>
        <begin position="162"/>
        <end position="187"/>
    </location>
</feature>
<reference evidence="8 9" key="1">
    <citation type="submission" date="2019-06" db="EMBL/GenBank/DDBJ databases">
        <title>Sequencing the genomes of 1000 actinobacteria strains.</title>
        <authorList>
            <person name="Klenk H.-P."/>
        </authorList>
    </citation>
    <scope>NUCLEOTIDE SEQUENCE [LARGE SCALE GENOMIC DNA]</scope>
    <source>
        <strain evidence="8 9">DSM 45928</strain>
    </source>
</reference>
<feature type="transmembrane region" description="Helical" evidence="6">
    <location>
        <begin position="64"/>
        <end position="90"/>
    </location>
</feature>
<dbReference type="PANTHER" id="PTHR30177">
    <property type="entry name" value="GLYCINE BETAINE/L-PROLINE TRANSPORT SYSTEM PERMEASE PROTEIN PROW"/>
    <property type="match status" value="1"/>
</dbReference>
<dbReference type="InterPro" id="IPR035906">
    <property type="entry name" value="MetI-like_sf"/>
</dbReference>
<dbReference type="Pfam" id="PF00528">
    <property type="entry name" value="BPD_transp_1"/>
    <property type="match status" value="1"/>
</dbReference>
<keyword evidence="4 6" id="KW-1133">Transmembrane helix</keyword>
<dbReference type="AlphaFoldDB" id="A0A543B233"/>
<keyword evidence="9" id="KW-1185">Reference proteome</keyword>
<feature type="transmembrane region" description="Helical" evidence="6">
    <location>
        <begin position="194"/>
        <end position="213"/>
    </location>
</feature>
<name>A0A543B233_9ACTN</name>
<dbReference type="RefSeq" id="WP_142043792.1">
    <property type="nucleotide sequence ID" value="NZ_JBHTGS010000002.1"/>
</dbReference>
<evidence type="ECO:0000256" key="6">
    <source>
        <dbReference type="RuleBase" id="RU363032"/>
    </source>
</evidence>
<dbReference type="PROSITE" id="PS50928">
    <property type="entry name" value="ABC_TM1"/>
    <property type="match status" value="1"/>
</dbReference>
<feature type="transmembrane region" description="Helical" evidence="6">
    <location>
        <begin position="23"/>
        <end position="44"/>
    </location>
</feature>
<dbReference type="EMBL" id="VFOW01000001">
    <property type="protein sequence ID" value="TQL78893.1"/>
    <property type="molecule type" value="Genomic_DNA"/>
</dbReference>
<dbReference type="Gene3D" id="1.10.3720.10">
    <property type="entry name" value="MetI-like"/>
    <property type="match status" value="1"/>
</dbReference>
<evidence type="ECO:0000259" key="7">
    <source>
        <dbReference type="PROSITE" id="PS50928"/>
    </source>
</evidence>
<dbReference type="GO" id="GO:0031460">
    <property type="term" value="P:glycine betaine transport"/>
    <property type="evidence" value="ECO:0007669"/>
    <property type="project" value="TreeGrafter"/>
</dbReference>
<keyword evidence="5 6" id="KW-0472">Membrane</keyword>
<evidence type="ECO:0000313" key="9">
    <source>
        <dbReference type="Proteomes" id="UP000317043"/>
    </source>
</evidence>
<dbReference type="CDD" id="cd06261">
    <property type="entry name" value="TM_PBP2"/>
    <property type="match status" value="1"/>
</dbReference>
<dbReference type="FunFam" id="1.10.3720.10:FF:000001">
    <property type="entry name" value="Glycine betaine ABC transporter, permease"/>
    <property type="match status" value="1"/>
</dbReference>
<dbReference type="GO" id="GO:0055085">
    <property type="term" value="P:transmembrane transport"/>
    <property type="evidence" value="ECO:0007669"/>
    <property type="project" value="InterPro"/>
</dbReference>
<gene>
    <name evidence="8" type="ORF">FB566_4490</name>
</gene>
<evidence type="ECO:0000256" key="5">
    <source>
        <dbReference type="ARBA" id="ARBA00023136"/>
    </source>
</evidence>
<evidence type="ECO:0000256" key="4">
    <source>
        <dbReference type="ARBA" id="ARBA00022989"/>
    </source>
</evidence>
<keyword evidence="3 6" id="KW-0812">Transmembrane</keyword>
<feature type="domain" description="ABC transmembrane type-1" evidence="7">
    <location>
        <begin position="65"/>
        <end position="246"/>
    </location>
</feature>
<evidence type="ECO:0000313" key="8">
    <source>
        <dbReference type="EMBL" id="TQL78893.1"/>
    </source>
</evidence>
<dbReference type="InParanoid" id="A0A543B233"/>
<evidence type="ECO:0000256" key="2">
    <source>
        <dbReference type="ARBA" id="ARBA00022448"/>
    </source>
</evidence>
<sequence length="258" mass="26127">MTAVAEKAQAAGATAADTSKKPWALLTTPLVALAAAGALALYLTQIDLTGAQRATLNPSSLADAVVQHLELTIVSTVIVLAIAIPVGIALSRKGARLATPVVLALANIGQGAPAIGVIALLAVWLGIGFWTAIVSLSVYSILPALRNTLVGLQQVDPALVDAGRGIGMSAPAVLFRVEVPLAIPVILAGIRTTLVLNVGIAALAAFIGAGGLGNLVVTGVKLYEFPVLVTGSVLIAILALLVDWVAAIAERYLHPKGV</sequence>
<accession>A0A543B233</accession>
<dbReference type="OrthoDB" id="9801163at2"/>
<proteinExistence type="inferred from homology"/>
<feature type="transmembrane region" description="Helical" evidence="6">
    <location>
        <begin position="225"/>
        <end position="246"/>
    </location>
</feature>
<dbReference type="SUPFAM" id="SSF161098">
    <property type="entry name" value="MetI-like"/>
    <property type="match status" value="1"/>
</dbReference>
<comment type="similarity">
    <text evidence="6">Belongs to the binding-protein-dependent transport system permease family.</text>
</comment>
<dbReference type="PANTHER" id="PTHR30177:SF4">
    <property type="entry name" value="OSMOPROTECTANT IMPORT PERMEASE PROTEIN OSMW"/>
    <property type="match status" value="1"/>
</dbReference>
<comment type="subcellular location">
    <subcellularLocation>
        <location evidence="6">Cell membrane</location>
        <topology evidence="6">Multi-pass membrane protein</topology>
    </subcellularLocation>
    <subcellularLocation>
        <location evidence="1">Membrane</location>
        <topology evidence="1">Multi-pass membrane protein</topology>
    </subcellularLocation>
</comment>
<comment type="caution">
    <text evidence="8">The sequence shown here is derived from an EMBL/GenBank/DDBJ whole genome shotgun (WGS) entry which is preliminary data.</text>
</comment>
<protein>
    <submittedName>
        <fullName evidence="8">Osmoprotectant transport system permease protein</fullName>
    </submittedName>
</protein>
<evidence type="ECO:0000256" key="3">
    <source>
        <dbReference type="ARBA" id="ARBA00022692"/>
    </source>
</evidence>
<feature type="transmembrane region" description="Helical" evidence="6">
    <location>
        <begin position="111"/>
        <end position="142"/>
    </location>
</feature>
<dbReference type="InterPro" id="IPR051204">
    <property type="entry name" value="ABC_transp_perm/SBD"/>
</dbReference>
<dbReference type="InterPro" id="IPR000515">
    <property type="entry name" value="MetI-like"/>
</dbReference>